<gene>
    <name evidence="12" type="ORF">BI344_04185</name>
    <name evidence="11" type="ORF">BI347_00825</name>
</gene>
<evidence type="ECO:0000256" key="1">
    <source>
        <dbReference type="ARBA" id="ARBA00011738"/>
    </source>
</evidence>
<dbReference type="Gene3D" id="3.40.630.30">
    <property type="match status" value="1"/>
</dbReference>
<evidence type="ECO:0000256" key="8">
    <source>
        <dbReference type="ARBA" id="ARBA00048923"/>
    </source>
</evidence>
<evidence type="ECO:0000256" key="3">
    <source>
        <dbReference type="ARBA" id="ARBA00017677"/>
    </source>
</evidence>
<reference evidence="13 14" key="1">
    <citation type="submission" date="2016-09" db="EMBL/GenBank/DDBJ databases">
        <title>Chromobacterium muskegensis sp. nov., an insecticidal bacterium isolated from Sphagnum bogs.</title>
        <authorList>
            <person name="Sparks M.E."/>
            <person name="Blackburn M.B."/>
            <person name="Gundersen-Rindal D.E."/>
            <person name="Mitchell A."/>
            <person name="Farrar R."/>
            <person name="Kuhar D."/>
        </authorList>
    </citation>
    <scope>NUCLEOTIDE SEQUENCE [LARGE SCALE GENOMIC DNA]</scope>
    <source>
        <strain evidence="12 14">14B-1</strain>
        <strain evidence="11 13">37-2</strain>
    </source>
</reference>
<dbReference type="NCBIfam" id="NF043067">
    <property type="entry name" value="AAC_6p_group_E"/>
    <property type="match status" value="1"/>
</dbReference>
<dbReference type="PANTHER" id="PTHR43877">
    <property type="entry name" value="AMINOALKYLPHOSPHONATE N-ACETYLTRANSFERASE-RELATED-RELATED"/>
    <property type="match status" value="1"/>
</dbReference>
<sequence>MNIAPASEHSAAHWLQLRGQLWPHCPLPRHQEDIAAQLAKPSRHIAFLAHDAAGQPIGLIEAALRHDYVNGTSRSPVAFLEGIYVVPAERRRGVARLLLARVKAWARQHGCDELASDAQLDNHPAQAAHLALGFAESERVVFYKMAL</sequence>
<keyword evidence="5 9" id="KW-0046">Antibiotic resistance</keyword>
<evidence type="ECO:0000313" key="11">
    <source>
        <dbReference type="EMBL" id="OHX12202.1"/>
    </source>
</evidence>
<dbReference type="InterPro" id="IPR016181">
    <property type="entry name" value="Acyl_CoA_acyltransferase"/>
</dbReference>
<comment type="function">
    <text evidence="9">Catalyzes the transfer of an acetyl group from acetyl-CoA to the 6'-amino group of aminoglycoside molecules conferring resistance to antibiotics containing the purpurosamine ring.</text>
</comment>
<keyword evidence="6 9" id="KW-0012">Acyltransferase</keyword>
<dbReference type="Pfam" id="PF00583">
    <property type="entry name" value="Acetyltransf_1"/>
    <property type="match status" value="1"/>
</dbReference>
<dbReference type="EC" id="2.3.1.82" evidence="2 9"/>
<evidence type="ECO:0000256" key="6">
    <source>
        <dbReference type="ARBA" id="ARBA00023315"/>
    </source>
</evidence>
<dbReference type="Proteomes" id="UP000180088">
    <property type="component" value="Unassembled WGS sequence"/>
</dbReference>
<dbReference type="EMBL" id="MKCS01000001">
    <property type="protein sequence ID" value="OHX12202.1"/>
    <property type="molecule type" value="Genomic_DNA"/>
</dbReference>
<dbReference type="PANTHER" id="PTHR43877:SF1">
    <property type="entry name" value="ACETYLTRANSFERASE"/>
    <property type="match status" value="1"/>
</dbReference>
<feature type="domain" description="N-acetyltransferase" evidence="10">
    <location>
        <begin position="1"/>
        <end position="147"/>
    </location>
</feature>
<dbReference type="GO" id="GO:0046677">
    <property type="term" value="P:response to antibiotic"/>
    <property type="evidence" value="ECO:0007669"/>
    <property type="project" value="UniProtKB-KW"/>
</dbReference>
<dbReference type="OrthoDB" id="118633at2"/>
<accession>A0A1S1WY59</accession>
<comment type="subunit">
    <text evidence="1 9">Homodimer.</text>
</comment>
<dbReference type="GO" id="GO:0047663">
    <property type="term" value="F:aminoglycoside 6'-N-acetyltransferase activity"/>
    <property type="evidence" value="ECO:0007669"/>
    <property type="project" value="UniProtKB-EC"/>
</dbReference>
<evidence type="ECO:0000256" key="9">
    <source>
        <dbReference type="PIRNR" id="PIRNR000452"/>
    </source>
</evidence>
<organism evidence="11 13">
    <name type="scientific">Chromobacterium sphagni</name>
    <dbReference type="NCBI Taxonomy" id="1903179"/>
    <lineage>
        <taxon>Bacteria</taxon>
        <taxon>Pseudomonadati</taxon>
        <taxon>Pseudomonadota</taxon>
        <taxon>Betaproteobacteria</taxon>
        <taxon>Neisseriales</taxon>
        <taxon>Chromobacteriaceae</taxon>
        <taxon>Chromobacterium</taxon>
    </lineage>
</organism>
<dbReference type="RefSeq" id="WP_071111667.1">
    <property type="nucleotide sequence ID" value="NZ_MKCS01000001.1"/>
</dbReference>
<evidence type="ECO:0000313" key="12">
    <source>
        <dbReference type="EMBL" id="OHX21714.1"/>
    </source>
</evidence>
<dbReference type="InterPro" id="IPR024170">
    <property type="entry name" value="Aminoglycoside_N6-AcTrfrase"/>
</dbReference>
<evidence type="ECO:0000313" key="13">
    <source>
        <dbReference type="Proteomes" id="UP000180088"/>
    </source>
</evidence>
<dbReference type="Proteomes" id="UP000180280">
    <property type="component" value="Unassembled WGS sequence"/>
</dbReference>
<dbReference type="STRING" id="1903179.BI347_00825"/>
<evidence type="ECO:0000256" key="4">
    <source>
        <dbReference type="ARBA" id="ARBA00022679"/>
    </source>
</evidence>
<evidence type="ECO:0000313" key="14">
    <source>
        <dbReference type="Proteomes" id="UP000180280"/>
    </source>
</evidence>
<dbReference type="PIRSF" id="PIRSF000452">
    <property type="entry name" value="6-N-acetyltransf"/>
    <property type="match status" value="1"/>
</dbReference>
<name>A0A1S1WY59_9NEIS</name>
<comment type="caution">
    <text evidence="11">The sequence shown here is derived from an EMBL/GenBank/DDBJ whole genome shotgun (WGS) entry which is preliminary data.</text>
</comment>
<comment type="catalytic activity">
    <reaction evidence="8 9">
        <text>kanamycin B + acetyl-CoA = N(6')-acetylkanamycin B + CoA + H(+)</text>
        <dbReference type="Rhea" id="RHEA:16449"/>
        <dbReference type="ChEBI" id="CHEBI:15378"/>
        <dbReference type="ChEBI" id="CHEBI:57287"/>
        <dbReference type="ChEBI" id="CHEBI:57288"/>
        <dbReference type="ChEBI" id="CHEBI:58390"/>
        <dbReference type="ChEBI" id="CHEBI:58549"/>
        <dbReference type="EC" id="2.3.1.82"/>
    </reaction>
</comment>
<dbReference type="InterPro" id="IPR050832">
    <property type="entry name" value="Bact_Acetyltransf"/>
</dbReference>
<dbReference type="InterPro" id="IPR000182">
    <property type="entry name" value="GNAT_dom"/>
</dbReference>
<dbReference type="SUPFAM" id="SSF55729">
    <property type="entry name" value="Acyl-CoA N-acyltransferases (Nat)"/>
    <property type="match status" value="1"/>
</dbReference>
<evidence type="ECO:0000256" key="7">
    <source>
        <dbReference type="ARBA" id="ARBA00029660"/>
    </source>
</evidence>
<keyword evidence="4 9" id="KW-0808">Transferase</keyword>
<dbReference type="AlphaFoldDB" id="A0A1S1WY59"/>
<keyword evidence="14" id="KW-1185">Reference proteome</keyword>
<evidence type="ECO:0000256" key="2">
    <source>
        <dbReference type="ARBA" id="ARBA00012888"/>
    </source>
</evidence>
<dbReference type="PROSITE" id="PS51186">
    <property type="entry name" value="GNAT"/>
    <property type="match status" value="1"/>
</dbReference>
<protein>
    <recommendedName>
        <fullName evidence="3 9">Aminoglycoside N(6')-acetyltransferase type 1</fullName>
        <ecNumber evidence="2 9">2.3.1.82</ecNumber>
    </recommendedName>
    <alternativeName>
        <fullName evidence="7 9">Aminoglycoside resistance protein</fullName>
    </alternativeName>
</protein>
<evidence type="ECO:0000259" key="10">
    <source>
        <dbReference type="PROSITE" id="PS51186"/>
    </source>
</evidence>
<dbReference type="CDD" id="cd04301">
    <property type="entry name" value="NAT_SF"/>
    <property type="match status" value="1"/>
</dbReference>
<proteinExistence type="predicted"/>
<dbReference type="EMBL" id="MKCT01000001">
    <property type="protein sequence ID" value="OHX21714.1"/>
    <property type="molecule type" value="Genomic_DNA"/>
</dbReference>
<evidence type="ECO:0000256" key="5">
    <source>
        <dbReference type="ARBA" id="ARBA00023251"/>
    </source>
</evidence>